<dbReference type="AlphaFoldDB" id="A0A4Y6UVD1"/>
<evidence type="ECO:0000313" key="1">
    <source>
        <dbReference type="EMBL" id="QDH20301.1"/>
    </source>
</evidence>
<dbReference type="RefSeq" id="WP_141446701.1">
    <property type="nucleotide sequence ID" value="NZ_CP041217.1"/>
</dbReference>
<dbReference type="KEGG" id="saca:FFV09_05145"/>
<organism evidence="1 2">
    <name type="scientific">Saccharibacillus brassicae</name>
    <dbReference type="NCBI Taxonomy" id="2583377"/>
    <lineage>
        <taxon>Bacteria</taxon>
        <taxon>Bacillati</taxon>
        <taxon>Bacillota</taxon>
        <taxon>Bacilli</taxon>
        <taxon>Bacillales</taxon>
        <taxon>Paenibacillaceae</taxon>
        <taxon>Saccharibacillus</taxon>
    </lineage>
</organism>
<sequence>MDENNCREDVICAQKAFLRGIVVLRTLFWKRARCAGFKPSPILDNVRYAVIWTERLGMWEITATEHLFRPENQESRLLDGNNCREDVIFAQKAFLRGIVVLRTLFWKKGTVCRLQAFGHPK</sequence>
<reference evidence="1 2" key="1">
    <citation type="submission" date="2019-06" db="EMBL/GenBank/DDBJ databases">
        <title>Saccharibacillus brassicae sp. nov., an endophytic bacterium isolated from Chinese cabbage seeds (Brassica pekinensis).</title>
        <authorList>
            <person name="Jiang L."/>
            <person name="Lee J."/>
            <person name="Kim S.W."/>
        </authorList>
    </citation>
    <scope>NUCLEOTIDE SEQUENCE [LARGE SCALE GENOMIC DNA]</scope>
    <source>
        <strain evidence="2">KCTC 43072 / ATSA2</strain>
    </source>
</reference>
<proteinExistence type="predicted"/>
<keyword evidence="2" id="KW-1185">Reference proteome</keyword>
<dbReference type="EMBL" id="CP041217">
    <property type="protein sequence ID" value="QDH20301.1"/>
    <property type="molecule type" value="Genomic_DNA"/>
</dbReference>
<name>A0A4Y6UVD1_SACBS</name>
<evidence type="ECO:0000313" key="2">
    <source>
        <dbReference type="Proteomes" id="UP000316968"/>
    </source>
</evidence>
<dbReference type="Proteomes" id="UP000316968">
    <property type="component" value="Chromosome"/>
</dbReference>
<gene>
    <name evidence="1" type="ORF">FFV09_05145</name>
</gene>
<protein>
    <submittedName>
        <fullName evidence="1">Uncharacterized protein</fullName>
    </submittedName>
</protein>
<accession>A0A4Y6UVD1</accession>